<evidence type="ECO:0000313" key="2">
    <source>
        <dbReference type="EMBL" id="SAM56933.1"/>
    </source>
</evidence>
<evidence type="ECO:0000313" key="3">
    <source>
        <dbReference type="Proteomes" id="UP000190837"/>
    </source>
</evidence>
<dbReference type="EMBL" id="FKLO01000004">
    <property type="protein sequence ID" value="SAM56933.1"/>
    <property type="molecule type" value="Genomic_DNA"/>
</dbReference>
<reference evidence="3" key="1">
    <citation type="submission" date="2016-04" db="EMBL/GenBank/DDBJ databases">
        <authorList>
            <person name="Tagini F."/>
        </authorList>
    </citation>
    <scope>NUCLEOTIDE SEQUENCE [LARGE SCALE GENOMIC DNA]</scope>
    <source>
        <strain evidence="3">CHUV0807</strain>
    </source>
</reference>
<protein>
    <submittedName>
        <fullName evidence="2">Uncharacterized protein</fullName>
    </submittedName>
</protein>
<feature type="region of interest" description="Disordered" evidence="1">
    <location>
        <begin position="44"/>
        <end position="66"/>
    </location>
</feature>
<sequence length="66" mass="7371">MNLRWRQVVTGCHFRDVVLPAFARCAVLHGSVTRRVARMPTADIRQTKRLCNPPGHSGATQSGQQE</sequence>
<dbReference type="AlphaFoldDB" id="A0A1C3H1N8"/>
<gene>
    <name evidence="2" type="ORF">CHUV0807_0045</name>
</gene>
<dbReference type="Proteomes" id="UP000190837">
    <property type="component" value="Unassembled WGS sequence"/>
</dbReference>
<name>A0A1C3H1N8_9GAMM</name>
<accession>A0A1C3H1N8</accession>
<evidence type="ECO:0000256" key="1">
    <source>
        <dbReference type="SAM" id="MobiDB-lite"/>
    </source>
</evidence>
<organism evidence="2 3">
    <name type="scientific">Cardiobacterium hominis</name>
    <dbReference type="NCBI Taxonomy" id="2718"/>
    <lineage>
        <taxon>Bacteria</taxon>
        <taxon>Pseudomonadati</taxon>
        <taxon>Pseudomonadota</taxon>
        <taxon>Gammaproteobacteria</taxon>
        <taxon>Cardiobacteriales</taxon>
        <taxon>Cardiobacteriaceae</taxon>
        <taxon>Cardiobacterium</taxon>
    </lineage>
</organism>
<proteinExistence type="predicted"/>